<keyword evidence="6 8" id="KW-1133">Transmembrane helix</keyword>
<dbReference type="GO" id="GO:0005886">
    <property type="term" value="C:plasma membrane"/>
    <property type="evidence" value="ECO:0007669"/>
    <property type="project" value="UniProtKB-SubCell"/>
</dbReference>
<proteinExistence type="inferred from homology"/>
<name>A0A7W7Y4W8_9BACT</name>
<dbReference type="PANTHER" id="PTHR34702:SF1">
    <property type="entry name" value="NA(+)_H(+) ANTIPORTER SUBUNIT F"/>
    <property type="match status" value="1"/>
</dbReference>
<comment type="subcellular location">
    <subcellularLocation>
        <location evidence="1">Cell membrane</location>
        <topology evidence="1">Multi-pass membrane protein</topology>
    </subcellularLocation>
</comment>
<evidence type="ECO:0000256" key="5">
    <source>
        <dbReference type="ARBA" id="ARBA00022692"/>
    </source>
</evidence>
<dbReference type="InterPro" id="IPR007208">
    <property type="entry name" value="MrpF/PhaF-like"/>
</dbReference>
<accession>A0A7W7Y4W8</accession>
<evidence type="ECO:0000256" key="1">
    <source>
        <dbReference type="ARBA" id="ARBA00004651"/>
    </source>
</evidence>
<keyword evidence="7 8" id="KW-0472">Membrane</keyword>
<dbReference type="PANTHER" id="PTHR34702">
    <property type="entry name" value="NA(+)/H(+) ANTIPORTER SUBUNIT F1"/>
    <property type="match status" value="1"/>
</dbReference>
<evidence type="ECO:0000256" key="4">
    <source>
        <dbReference type="ARBA" id="ARBA00022475"/>
    </source>
</evidence>
<gene>
    <name evidence="9" type="ORF">HNR37_001386</name>
</gene>
<organism evidence="9 10">
    <name type="scientific">Desulfurispira natronophila</name>
    <dbReference type="NCBI Taxonomy" id="682562"/>
    <lineage>
        <taxon>Bacteria</taxon>
        <taxon>Pseudomonadati</taxon>
        <taxon>Chrysiogenota</taxon>
        <taxon>Chrysiogenia</taxon>
        <taxon>Chrysiogenales</taxon>
        <taxon>Chrysiogenaceae</taxon>
        <taxon>Desulfurispira</taxon>
    </lineage>
</organism>
<evidence type="ECO:0000256" key="3">
    <source>
        <dbReference type="ARBA" id="ARBA00022448"/>
    </source>
</evidence>
<evidence type="ECO:0000313" key="10">
    <source>
        <dbReference type="Proteomes" id="UP000528322"/>
    </source>
</evidence>
<evidence type="ECO:0000256" key="8">
    <source>
        <dbReference type="SAM" id="Phobius"/>
    </source>
</evidence>
<feature type="transmembrane region" description="Helical" evidence="8">
    <location>
        <begin position="6"/>
        <end position="24"/>
    </location>
</feature>
<evidence type="ECO:0000256" key="7">
    <source>
        <dbReference type="ARBA" id="ARBA00023136"/>
    </source>
</evidence>
<dbReference type="AlphaFoldDB" id="A0A7W7Y4W8"/>
<keyword evidence="4" id="KW-1003">Cell membrane</keyword>
<feature type="transmembrane region" description="Helical" evidence="8">
    <location>
        <begin position="59"/>
        <end position="78"/>
    </location>
</feature>
<protein>
    <submittedName>
        <fullName evidence="9">Multicomponent Na+:H+ antiporter subunit F</fullName>
    </submittedName>
</protein>
<keyword evidence="5 8" id="KW-0812">Transmembrane</keyword>
<comment type="caution">
    <text evidence="9">The sequence shown here is derived from an EMBL/GenBank/DDBJ whole genome shotgun (WGS) entry which is preliminary data.</text>
</comment>
<dbReference type="GO" id="GO:0015385">
    <property type="term" value="F:sodium:proton antiporter activity"/>
    <property type="evidence" value="ECO:0007669"/>
    <property type="project" value="TreeGrafter"/>
</dbReference>
<evidence type="ECO:0000256" key="2">
    <source>
        <dbReference type="ARBA" id="ARBA00009212"/>
    </source>
</evidence>
<keyword evidence="10" id="KW-1185">Reference proteome</keyword>
<reference evidence="9 10" key="1">
    <citation type="submission" date="2020-08" db="EMBL/GenBank/DDBJ databases">
        <title>Genomic Encyclopedia of Type Strains, Phase IV (KMG-IV): sequencing the most valuable type-strain genomes for metagenomic binning, comparative biology and taxonomic classification.</title>
        <authorList>
            <person name="Goeker M."/>
        </authorList>
    </citation>
    <scope>NUCLEOTIDE SEQUENCE [LARGE SCALE GENOMIC DNA]</scope>
    <source>
        <strain evidence="9 10">DSM 22071</strain>
    </source>
</reference>
<comment type="similarity">
    <text evidence="2">Belongs to the CPA3 antiporters (TC 2.A.63) subunit F family.</text>
</comment>
<evidence type="ECO:0000313" key="9">
    <source>
        <dbReference type="EMBL" id="MBB5022069.1"/>
    </source>
</evidence>
<dbReference type="RefSeq" id="WP_183731897.1">
    <property type="nucleotide sequence ID" value="NZ_JACHID010000007.1"/>
</dbReference>
<evidence type="ECO:0000256" key="6">
    <source>
        <dbReference type="ARBA" id="ARBA00022989"/>
    </source>
</evidence>
<keyword evidence="3" id="KW-0813">Transport</keyword>
<dbReference type="EMBL" id="JACHID010000007">
    <property type="protein sequence ID" value="MBB5022069.1"/>
    <property type="molecule type" value="Genomic_DNA"/>
</dbReference>
<dbReference type="Pfam" id="PF04066">
    <property type="entry name" value="MrpF_PhaF"/>
    <property type="match status" value="1"/>
</dbReference>
<feature type="transmembrane region" description="Helical" evidence="8">
    <location>
        <begin position="36"/>
        <end position="53"/>
    </location>
</feature>
<dbReference type="Proteomes" id="UP000528322">
    <property type="component" value="Unassembled WGS sequence"/>
</dbReference>
<sequence length="86" mass="9431">MNTWFLTMALFLLLNLFAGLLRVFRGPTHADRMLSVELFGTTTVAMLLLLAFAMELPALLDVAMVLVLLATVATVAFVRGTGKLFK</sequence>